<accession>A0ABQ8E178</accession>
<organism evidence="1 2">
    <name type="scientific">Brassica napus</name>
    <name type="common">Rape</name>
    <dbReference type="NCBI Taxonomy" id="3708"/>
    <lineage>
        <taxon>Eukaryota</taxon>
        <taxon>Viridiplantae</taxon>
        <taxon>Streptophyta</taxon>
        <taxon>Embryophyta</taxon>
        <taxon>Tracheophyta</taxon>
        <taxon>Spermatophyta</taxon>
        <taxon>Magnoliopsida</taxon>
        <taxon>eudicotyledons</taxon>
        <taxon>Gunneridae</taxon>
        <taxon>Pentapetalae</taxon>
        <taxon>rosids</taxon>
        <taxon>malvids</taxon>
        <taxon>Brassicales</taxon>
        <taxon>Brassicaceae</taxon>
        <taxon>Brassiceae</taxon>
        <taxon>Brassica</taxon>
    </lineage>
</organism>
<comment type="caution">
    <text evidence="1">The sequence shown here is derived from an EMBL/GenBank/DDBJ whole genome shotgun (WGS) entry which is preliminary data.</text>
</comment>
<evidence type="ECO:0000313" key="1">
    <source>
        <dbReference type="EMBL" id="KAH0935182.1"/>
    </source>
</evidence>
<dbReference type="EMBL" id="JAGKQM010000003">
    <property type="protein sequence ID" value="KAH0935182.1"/>
    <property type="molecule type" value="Genomic_DNA"/>
</dbReference>
<proteinExistence type="predicted"/>
<dbReference type="Proteomes" id="UP000824890">
    <property type="component" value="Unassembled WGS sequence"/>
</dbReference>
<gene>
    <name evidence="1" type="ORF">HID58_012299</name>
</gene>
<reference evidence="1 2" key="1">
    <citation type="submission" date="2021-05" db="EMBL/GenBank/DDBJ databases">
        <title>Genome Assembly of Synthetic Allotetraploid Brassica napus Reveals Homoeologous Exchanges between Subgenomes.</title>
        <authorList>
            <person name="Davis J.T."/>
        </authorList>
    </citation>
    <scope>NUCLEOTIDE SEQUENCE [LARGE SCALE GENOMIC DNA]</scope>
    <source>
        <strain evidence="2">cv. Da-Ae</strain>
        <tissue evidence="1">Seedling</tissue>
    </source>
</reference>
<protein>
    <submittedName>
        <fullName evidence="1">Uncharacterized protein</fullName>
    </submittedName>
</protein>
<sequence>TDPQRWSSITTLLSYSGSCFNIPCSDKCVSADETITKAMLNARNGKLLFHAQPNNQFLPSDLHLPRLPTSMSALLMVHGLRPLGVHEWDGPLSMHKEFQSLKVFLFAPIAALTTEALAMRDDLRVAPTMNPSRGRPNEITCLLTKIRCLVSFFSSLSFKFVSHMLS</sequence>
<evidence type="ECO:0000313" key="2">
    <source>
        <dbReference type="Proteomes" id="UP000824890"/>
    </source>
</evidence>
<keyword evidence="2" id="KW-1185">Reference proteome</keyword>
<feature type="non-terminal residue" evidence="1">
    <location>
        <position position="1"/>
    </location>
</feature>
<name>A0ABQ8E178_BRANA</name>